<organism evidence="3 4">
    <name type="scientific">Metarhizium humberi</name>
    <dbReference type="NCBI Taxonomy" id="2596975"/>
    <lineage>
        <taxon>Eukaryota</taxon>
        <taxon>Fungi</taxon>
        <taxon>Dikarya</taxon>
        <taxon>Ascomycota</taxon>
        <taxon>Pezizomycotina</taxon>
        <taxon>Sordariomycetes</taxon>
        <taxon>Hypocreomycetidae</taxon>
        <taxon>Hypocreales</taxon>
        <taxon>Clavicipitaceae</taxon>
        <taxon>Metarhizium</taxon>
    </lineage>
</organism>
<dbReference type="AlphaFoldDB" id="A0A9P8S3Y8"/>
<feature type="compositionally biased region" description="Polar residues" evidence="1">
    <location>
        <begin position="43"/>
        <end position="55"/>
    </location>
</feature>
<dbReference type="Proteomes" id="UP000764110">
    <property type="component" value="Unassembled WGS sequence"/>
</dbReference>
<evidence type="ECO:0000313" key="4">
    <source>
        <dbReference type="Proteomes" id="UP000764110"/>
    </source>
</evidence>
<evidence type="ECO:0000313" key="3">
    <source>
        <dbReference type="EMBL" id="KAH0594016.1"/>
    </source>
</evidence>
<keyword evidence="2" id="KW-1133">Transmembrane helix</keyword>
<keyword evidence="2" id="KW-0812">Transmembrane</keyword>
<accession>A0A9P8S3Y8</accession>
<reference evidence="3 4" key="1">
    <citation type="submission" date="2020-07" db="EMBL/GenBank/DDBJ databases">
        <title>Metarhizium humberi genome.</title>
        <authorList>
            <person name="Lysoe E."/>
        </authorList>
    </citation>
    <scope>NUCLEOTIDE SEQUENCE [LARGE SCALE GENOMIC DNA]</scope>
    <source>
        <strain evidence="3 4">ESALQ1638</strain>
    </source>
</reference>
<gene>
    <name evidence="3" type="ORF">MHUMG1_08339</name>
</gene>
<keyword evidence="2" id="KW-0472">Membrane</keyword>
<sequence length="309" mass="32903">MLILRVPAPKAILPTLARVPPKPHPPWRRIPQLGSPHLRLTRPPSQLRSFASNQPSKSSSEAAKRQAKSAAQSAKSHGTSTRPLPPRPQSTAKSRPDIPERILIYHAGTGRIAFLAVLKLTSLLLGAFFTLLAAPSYFRAGKPPPATAAVAACGIVPAVFVAWSTAPFVTHVHMHLPAAARASPASLARFVGALPPGARLTLTTMSLVAAPRCTAVRAADLRAAPPRSRRLGLVNYVRDTAADNAARRWYMYRAVGAFYVQDGGGGGGPAKQSVTAGHQARRNKAAAVDTWIWEAVRDKIARRDAPGPV</sequence>
<feature type="region of interest" description="Disordered" evidence="1">
    <location>
        <begin position="16"/>
        <end position="96"/>
    </location>
</feature>
<evidence type="ECO:0008006" key="5">
    <source>
        <dbReference type="Google" id="ProtNLM"/>
    </source>
</evidence>
<feature type="transmembrane region" description="Helical" evidence="2">
    <location>
        <begin position="146"/>
        <end position="166"/>
    </location>
</feature>
<feature type="transmembrane region" description="Helical" evidence="2">
    <location>
        <begin position="112"/>
        <end position="134"/>
    </location>
</feature>
<evidence type="ECO:0000256" key="1">
    <source>
        <dbReference type="SAM" id="MobiDB-lite"/>
    </source>
</evidence>
<comment type="caution">
    <text evidence="3">The sequence shown here is derived from an EMBL/GenBank/DDBJ whole genome shotgun (WGS) entry which is preliminary data.</text>
</comment>
<name>A0A9P8S3Y8_9HYPO</name>
<protein>
    <recommendedName>
        <fullName evidence="5">4-coumarate-CoA ligase 2</fullName>
    </recommendedName>
</protein>
<proteinExistence type="predicted"/>
<evidence type="ECO:0000256" key="2">
    <source>
        <dbReference type="SAM" id="Phobius"/>
    </source>
</evidence>
<dbReference type="EMBL" id="JACEFI010000018">
    <property type="protein sequence ID" value="KAH0594016.1"/>
    <property type="molecule type" value="Genomic_DNA"/>
</dbReference>
<keyword evidence="4" id="KW-1185">Reference proteome</keyword>